<feature type="domain" description="DUF6594" evidence="2">
    <location>
        <begin position="40"/>
        <end position="305"/>
    </location>
</feature>
<dbReference type="RefSeq" id="XP_007690464.1">
    <property type="nucleotide sequence ID" value="XM_007692274.1"/>
</dbReference>
<evidence type="ECO:0000256" key="1">
    <source>
        <dbReference type="SAM" id="Phobius"/>
    </source>
</evidence>
<accession>W6Z609</accession>
<protein>
    <recommendedName>
        <fullName evidence="2">DUF6594 domain-containing protein</fullName>
    </recommendedName>
</protein>
<dbReference type="AlphaFoldDB" id="W6Z609"/>
<feature type="transmembrane region" description="Helical" evidence="1">
    <location>
        <begin position="273"/>
        <end position="291"/>
    </location>
</feature>
<keyword evidence="1" id="KW-0812">Transmembrane</keyword>
<feature type="transmembrane region" description="Helical" evidence="1">
    <location>
        <begin position="244"/>
        <end position="267"/>
    </location>
</feature>
<dbReference type="EMBL" id="KI964042">
    <property type="protein sequence ID" value="EUC42999.1"/>
    <property type="molecule type" value="Genomic_DNA"/>
</dbReference>
<dbReference type="InterPro" id="IPR046529">
    <property type="entry name" value="DUF6594"/>
</dbReference>
<organism evidence="3 4">
    <name type="scientific">Bipolaris oryzae ATCC 44560</name>
    <dbReference type="NCBI Taxonomy" id="930090"/>
    <lineage>
        <taxon>Eukaryota</taxon>
        <taxon>Fungi</taxon>
        <taxon>Dikarya</taxon>
        <taxon>Ascomycota</taxon>
        <taxon>Pezizomycotina</taxon>
        <taxon>Dothideomycetes</taxon>
        <taxon>Pleosporomycetidae</taxon>
        <taxon>Pleosporales</taxon>
        <taxon>Pleosporineae</taxon>
        <taxon>Pleosporaceae</taxon>
        <taxon>Bipolaris</taxon>
    </lineage>
</organism>
<reference evidence="3 4" key="1">
    <citation type="journal article" date="2013" name="PLoS Genet.">
        <title>Comparative genome structure, secondary metabolite, and effector coding capacity across Cochliobolus pathogens.</title>
        <authorList>
            <person name="Condon B.J."/>
            <person name="Leng Y."/>
            <person name="Wu D."/>
            <person name="Bushley K.E."/>
            <person name="Ohm R.A."/>
            <person name="Otillar R."/>
            <person name="Martin J."/>
            <person name="Schackwitz W."/>
            <person name="Grimwood J."/>
            <person name="MohdZainudin N."/>
            <person name="Xue C."/>
            <person name="Wang R."/>
            <person name="Manning V.A."/>
            <person name="Dhillon B."/>
            <person name="Tu Z.J."/>
            <person name="Steffenson B.J."/>
            <person name="Salamov A."/>
            <person name="Sun H."/>
            <person name="Lowry S."/>
            <person name="LaButti K."/>
            <person name="Han J."/>
            <person name="Copeland A."/>
            <person name="Lindquist E."/>
            <person name="Barry K."/>
            <person name="Schmutz J."/>
            <person name="Baker S.E."/>
            <person name="Ciuffetti L.M."/>
            <person name="Grigoriev I.V."/>
            <person name="Zhong S."/>
            <person name="Turgeon B.G."/>
        </authorList>
    </citation>
    <scope>NUCLEOTIDE SEQUENCE [LARGE SCALE GENOMIC DNA]</scope>
    <source>
        <strain evidence="3 4">ATCC 44560</strain>
    </source>
</reference>
<dbReference type="Proteomes" id="UP000054032">
    <property type="component" value="Unassembled WGS sequence"/>
</dbReference>
<dbReference type="Pfam" id="PF20237">
    <property type="entry name" value="DUF6594"/>
    <property type="match status" value="1"/>
</dbReference>
<dbReference type="eggNOG" id="ENOG502SQ2Y">
    <property type="taxonomic scope" value="Eukaryota"/>
</dbReference>
<name>W6Z609_COCMI</name>
<dbReference type="GeneID" id="19117995"/>
<sequence length="305" mass="34334">MLEAGLIRTSVYEKTTDAPQQGQEMSPVFGRSWDTYPGGYPMLAERIALKPQTAIYRRFDALNSRRILYLQAELCSLESRLRKMEEQEDQENKRDKRRFTEFAVDYNCMLKAKDGEGKPHLELLERIGEKLSQYNEALLQVSNLSQIPAPQKFDLADIQHFLDSKAMESNLLNGIDSPTWGSCDKSGDHAPDLVGVHPRPKADDFSRWIAEESVRLFSCGLGRLTKGTPGLGRKVYYDSQILKITSWLTCILASLLPIASILVLLNVPSLKGRLWVIAAFNILMSVCLRTFTEAKKSEAFAITAA</sequence>
<dbReference type="PANTHER" id="PTHR34502">
    <property type="entry name" value="DUF6594 DOMAIN-CONTAINING PROTEIN-RELATED"/>
    <property type="match status" value="1"/>
</dbReference>
<proteinExistence type="predicted"/>
<evidence type="ECO:0000259" key="2">
    <source>
        <dbReference type="Pfam" id="PF20237"/>
    </source>
</evidence>
<dbReference type="KEGG" id="bor:COCMIDRAFT_102020"/>
<dbReference type="PANTHER" id="PTHR34502:SF5">
    <property type="entry name" value="DUF6594 DOMAIN-CONTAINING PROTEIN"/>
    <property type="match status" value="1"/>
</dbReference>
<gene>
    <name evidence="3" type="ORF">COCMIDRAFT_102020</name>
</gene>
<dbReference type="HOGENOM" id="CLU_051118_2_2_1"/>
<evidence type="ECO:0000313" key="3">
    <source>
        <dbReference type="EMBL" id="EUC42999.1"/>
    </source>
</evidence>
<keyword evidence="4" id="KW-1185">Reference proteome</keyword>
<keyword evidence="1" id="KW-0472">Membrane</keyword>
<evidence type="ECO:0000313" key="4">
    <source>
        <dbReference type="Proteomes" id="UP000054032"/>
    </source>
</evidence>
<dbReference type="OrthoDB" id="5342093at2759"/>
<keyword evidence="1" id="KW-1133">Transmembrane helix</keyword>